<dbReference type="AlphaFoldDB" id="A0A225E2J4"/>
<protein>
    <submittedName>
        <fullName evidence="2">Uncharacterized protein</fullName>
    </submittedName>
</protein>
<feature type="region of interest" description="Disordered" evidence="1">
    <location>
        <begin position="1"/>
        <end position="92"/>
    </location>
</feature>
<reference evidence="3" key="1">
    <citation type="submission" date="2017-06" db="EMBL/GenBank/DDBJ databases">
        <title>Genome analysis of Fimbriiglobus ruber SP5, the first member of the order Planctomycetales with confirmed chitinolytic capability.</title>
        <authorList>
            <person name="Ravin N.V."/>
            <person name="Rakitin A.L."/>
            <person name="Ivanova A.A."/>
            <person name="Beletsky A.V."/>
            <person name="Kulichevskaya I.S."/>
            <person name="Mardanov A.V."/>
            <person name="Dedysh S.N."/>
        </authorList>
    </citation>
    <scope>NUCLEOTIDE SEQUENCE [LARGE SCALE GENOMIC DNA]</scope>
    <source>
        <strain evidence="3">SP5</strain>
    </source>
</reference>
<dbReference type="Proteomes" id="UP000214646">
    <property type="component" value="Unassembled WGS sequence"/>
</dbReference>
<organism evidence="2 3">
    <name type="scientific">Fimbriiglobus ruber</name>
    <dbReference type="NCBI Taxonomy" id="1908690"/>
    <lineage>
        <taxon>Bacteria</taxon>
        <taxon>Pseudomonadati</taxon>
        <taxon>Planctomycetota</taxon>
        <taxon>Planctomycetia</taxon>
        <taxon>Gemmatales</taxon>
        <taxon>Gemmataceae</taxon>
        <taxon>Fimbriiglobus</taxon>
    </lineage>
</organism>
<evidence type="ECO:0000313" key="2">
    <source>
        <dbReference type="EMBL" id="OWK43709.1"/>
    </source>
</evidence>
<proteinExistence type="predicted"/>
<evidence type="ECO:0000313" key="3">
    <source>
        <dbReference type="Proteomes" id="UP000214646"/>
    </source>
</evidence>
<name>A0A225E2J4_9BACT</name>
<dbReference type="EMBL" id="NIDE01000004">
    <property type="protein sequence ID" value="OWK43709.1"/>
    <property type="molecule type" value="Genomic_DNA"/>
</dbReference>
<sequence length="126" mass="13651">MGLGPRGRLLRSGGPDRRRRGCGGVGSVDRIHRVVRGQSHGPLPRVEQIPRTASASPVQHRSNRRARTDSSRDFMVSRTAADPKRAGCPEQLTPAGQLRAGLQSGHLESPRISGFPANPMRDSCRV</sequence>
<feature type="compositionally biased region" description="Low complexity" evidence="1">
    <location>
        <begin position="1"/>
        <end position="13"/>
    </location>
</feature>
<keyword evidence="3" id="KW-1185">Reference proteome</keyword>
<feature type="region of interest" description="Disordered" evidence="1">
    <location>
        <begin position="106"/>
        <end position="126"/>
    </location>
</feature>
<evidence type="ECO:0000256" key="1">
    <source>
        <dbReference type="SAM" id="MobiDB-lite"/>
    </source>
</evidence>
<comment type="caution">
    <text evidence="2">The sequence shown here is derived from an EMBL/GenBank/DDBJ whole genome shotgun (WGS) entry which is preliminary data.</text>
</comment>
<feature type="compositionally biased region" description="Polar residues" evidence="1">
    <location>
        <begin position="51"/>
        <end position="60"/>
    </location>
</feature>
<gene>
    <name evidence="2" type="ORF">FRUB_03308</name>
</gene>
<accession>A0A225E2J4</accession>